<evidence type="ECO:0000256" key="2">
    <source>
        <dbReference type="ARBA" id="ARBA00022475"/>
    </source>
</evidence>
<dbReference type="Proteomes" id="UP000000235">
    <property type="component" value="Chromosome"/>
</dbReference>
<evidence type="ECO:0000256" key="3">
    <source>
        <dbReference type="ARBA" id="ARBA00022692"/>
    </source>
</evidence>
<dbReference type="Gene3D" id="1.20.1250.20">
    <property type="entry name" value="MFS general substrate transporter like domains"/>
    <property type="match status" value="1"/>
</dbReference>
<keyword evidence="4 7" id="KW-1133">Transmembrane helix</keyword>
<dbReference type="HOGENOM" id="CLU_034180_17_3_11"/>
<feature type="region of interest" description="Disordered" evidence="6">
    <location>
        <begin position="218"/>
        <end position="239"/>
    </location>
</feature>
<feature type="domain" description="Major facilitator superfamily (MFS) profile" evidence="8">
    <location>
        <begin position="27"/>
        <end position="430"/>
    </location>
</feature>
<feature type="transmembrane region" description="Helical" evidence="7">
    <location>
        <begin position="406"/>
        <end position="425"/>
    </location>
</feature>
<dbReference type="GO" id="GO:0005886">
    <property type="term" value="C:plasma membrane"/>
    <property type="evidence" value="ECO:0007669"/>
    <property type="project" value="UniProtKB-SubCell"/>
</dbReference>
<dbReference type="PANTHER" id="PTHR23513">
    <property type="entry name" value="INTEGRAL MEMBRANE EFFLUX PROTEIN-RELATED"/>
    <property type="match status" value="1"/>
</dbReference>
<feature type="transmembrane region" description="Helical" evidence="7">
    <location>
        <begin position="377"/>
        <end position="400"/>
    </location>
</feature>
<feature type="transmembrane region" description="Helical" evidence="7">
    <location>
        <begin position="344"/>
        <end position="365"/>
    </location>
</feature>
<dbReference type="KEGG" id="stp:Strop_2289"/>
<protein>
    <submittedName>
        <fullName evidence="9">Major facilitator superfamily MFS_1</fullName>
    </submittedName>
</protein>
<dbReference type="GO" id="GO:0022857">
    <property type="term" value="F:transmembrane transporter activity"/>
    <property type="evidence" value="ECO:0007669"/>
    <property type="project" value="InterPro"/>
</dbReference>
<evidence type="ECO:0000256" key="7">
    <source>
        <dbReference type="SAM" id="Phobius"/>
    </source>
</evidence>
<evidence type="ECO:0000313" key="9">
    <source>
        <dbReference type="EMBL" id="ABP54739.1"/>
    </source>
</evidence>
<dbReference type="Pfam" id="PF07690">
    <property type="entry name" value="MFS_1"/>
    <property type="match status" value="1"/>
</dbReference>
<dbReference type="eggNOG" id="COG0477">
    <property type="taxonomic scope" value="Bacteria"/>
</dbReference>
<accession>A4X789</accession>
<dbReference type="STRING" id="369723.Strop_2289"/>
<comment type="subcellular location">
    <subcellularLocation>
        <location evidence="1">Cell membrane</location>
        <topology evidence="1">Multi-pass membrane protein</topology>
    </subcellularLocation>
</comment>
<feature type="transmembrane region" description="Helical" evidence="7">
    <location>
        <begin position="30"/>
        <end position="57"/>
    </location>
</feature>
<keyword evidence="2" id="KW-1003">Cell membrane</keyword>
<dbReference type="AlphaFoldDB" id="A4X789"/>
<feature type="transmembrane region" description="Helical" evidence="7">
    <location>
        <begin position="63"/>
        <end position="84"/>
    </location>
</feature>
<dbReference type="PATRIC" id="fig|369723.5.peg.2351"/>
<organism evidence="9 10">
    <name type="scientific">Salinispora tropica (strain ATCC BAA-916 / DSM 44818 / JCM 13857 / NBRC 105044 / CNB-440)</name>
    <dbReference type="NCBI Taxonomy" id="369723"/>
    <lineage>
        <taxon>Bacteria</taxon>
        <taxon>Bacillati</taxon>
        <taxon>Actinomycetota</taxon>
        <taxon>Actinomycetes</taxon>
        <taxon>Micromonosporales</taxon>
        <taxon>Micromonosporaceae</taxon>
        <taxon>Salinispora</taxon>
    </lineage>
</organism>
<dbReference type="CDD" id="cd06173">
    <property type="entry name" value="MFS_MefA_like"/>
    <property type="match status" value="1"/>
</dbReference>
<feature type="transmembrane region" description="Helical" evidence="7">
    <location>
        <begin position="163"/>
        <end position="182"/>
    </location>
</feature>
<evidence type="ECO:0000256" key="5">
    <source>
        <dbReference type="ARBA" id="ARBA00023136"/>
    </source>
</evidence>
<feature type="transmembrane region" description="Helical" evidence="7">
    <location>
        <begin position="319"/>
        <end position="338"/>
    </location>
</feature>
<dbReference type="SUPFAM" id="SSF103473">
    <property type="entry name" value="MFS general substrate transporter"/>
    <property type="match status" value="1"/>
</dbReference>
<evidence type="ECO:0000313" key="10">
    <source>
        <dbReference type="Proteomes" id="UP000000235"/>
    </source>
</evidence>
<dbReference type="RefSeq" id="WP_012013520.1">
    <property type="nucleotide sequence ID" value="NC_009380.1"/>
</dbReference>
<gene>
    <name evidence="9" type="ordered locus">Strop_2289</name>
</gene>
<feature type="transmembrane region" description="Helical" evidence="7">
    <location>
        <begin position="283"/>
        <end position="307"/>
    </location>
</feature>
<dbReference type="EMBL" id="CP000667">
    <property type="protein sequence ID" value="ABP54739.1"/>
    <property type="molecule type" value="Genomic_DNA"/>
</dbReference>
<dbReference type="InterPro" id="IPR036259">
    <property type="entry name" value="MFS_trans_sf"/>
</dbReference>
<sequence>MAEATAVTATARRFRPQFSFAPLRTRGYRLLFAAELVSVFGDAFHAVALPFLVYQFGGGARDLGLLVAGYGLCRLVTTPLGGVFSDRIGPWRVMLISDLIRILFTAGIVVVAVTGAGGMFGVAVLVAGTGLGAGMFQPAAYAITPRLLPAEQLQAGNGLHSTATFAAGMIGPGVAGLVVIALSPAVAFGVDAVTFAVSAACLAMIGGMGRAAAMPLAAPTGGGGSPQHESGDGTPPSDPTIGFWRLLRESALLRTVLLVTGAANLTVGGMVRVGLPSLNNDDFAAGAGGLGGLLAAFTAGSLVGGLCSAGLAGLPRRGATAMVSGLVLGGAVALVPFAGYLGAVVALSVAGLASTVTNVLVITIVQQNTAPHLLGRVMSAIVFAALSLFPFSTIAAGLVIDAYGSTAIFLGTAAALLAAFGYGFTRRELRQR</sequence>
<evidence type="ECO:0000256" key="1">
    <source>
        <dbReference type="ARBA" id="ARBA00004651"/>
    </source>
</evidence>
<proteinExistence type="predicted"/>
<dbReference type="PROSITE" id="PS50850">
    <property type="entry name" value="MFS"/>
    <property type="match status" value="1"/>
</dbReference>
<dbReference type="InterPro" id="IPR020846">
    <property type="entry name" value="MFS_dom"/>
</dbReference>
<name>A4X789_SALTO</name>
<feature type="transmembrane region" description="Helical" evidence="7">
    <location>
        <begin position="251"/>
        <end position="271"/>
    </location>
</feature>
<evidence type="ECO:0000256" key="4">
    <source>
        <dbReference type="ARBA" id="ARBA00022989"/>
    </source>
</evidence>
<keyword evidence="3 7" id="KW-0812">Transmembrane</keyword>
<dbReference type="InterPro" id="IPR011701">
    <property type="entry name" value="MFS"/>
</dbReference>
<keyword evidence="5 7" id="KW-0472">Membrane</keyword>
<evidence type="ECO:0000259" key="8">
    <source>
        <dbReference type="PROSITE" id="PS50850"/>
    </source>
</evidence>
<dbReference type="PANTHER" id="PTHR23513:SF11">
    <property type="entry name" value="STAPHYLOFERRIN A TRANSPORTER"/>
    <property type="match status" value="1"/>
</dbReference>
<evidence type="ECO:0000256" key="6">
    <source>
        <dbReference type="SAM" id="MobiDB-lite"/>
    </source>
</evidence>
<keyword evidence="10" id="KW-1185">Reference proteome</keyword>
<reference evidence="10" key="1">
    <citation type="journal article" date="2007" name="Proc. Natl. Acad. Sci. U.S.A.">
        <title>Genome sequencing reveals complex secondary metabolome in the marine actinomycete Salinispora tropica.</title>
        <authorList>
            <person name="Udwary D.W."/>
            <person name="Zeigler L."/>
            <person name="Asolkar R.N."/>
            <person name="Singan V."/>
            <person name="Lapidus A."/>
            <person name="Fenical W."/>
            <person name="Jensen P.R."/>
            <person name="Moore B.S."/>
        </authorList>
    </citation>
    <scope>NUCLEOTIDE SEQUENCE [LARGE SCALE GENOMIC DNA]</scope>
    <source>
        <strain evidence="10">ATCC BAA-916 / DSM 44818 / CNB-440</strain>
    </source>
</reference>